<dbReference type="Proteomes" id="UP001160148">
    <property type="component" value="Unassembled WGS sequence"/>
</dbReference>
<dbReference type="InterPro" id="IPR008042">
    <property type="entry name" value="Retrotrans_Pao"/>
</dbReference>
<dbReference type="PANTHER" id="PTHR47331">
    <property type="entry name" value="PHD-TYPE DOMAIN-CONTAINING PROTEIN"/>
    <property type="match status" value="1"/>
</dbReference>
<evidence type="ECO:0008006" key="3">
    <source>
        <dbReference type="Google" id="ProtNLM"/>
    </source>
</evidence>
<dbReference type="GO" id="GO:0071897">
    <property type="term" value="P:DNA biosynthetic process"/>
    <property type="evidence" value="ECO:0007669"/>
    <property type="project" value="UniProtKB-ARBA"/>
</dbReference>
<dbReference type="InterPro" id="IPR043128">
    <property type="entry name" value="Rev_trsase/Diguanyl_cyclase"/>
</dbReference>
<dbReference type="EMBL" id="CARXXK010001823">
    <property type="protein sequence ID" value="CAI6377681.1"/>
    <property type="molecule type" value="Genomic_DNA"/>
</dbReference>
<gene>
    <name evidence="1" type="ORF">MEUPH1_LOCUS30904</name>
</gene>
<dbReference type="InterPro" id="IPR021109">
    <property type="entry name" value="Peptidase_aspartic_dom_sf"/>
</dbReference>
<dbReference type="SUPFAM" id="SSF56672">
    <property type="entry name" value="DNA/RNA polymerases"/>
    <property type="match status" value="1"/>
</dbReference>
<sequence>MGVYEEAKLRIASLQCKVQRVHDAGVAIEADPTNKTAKTKFKIMYATLESVANDFETQLTIIIKHQCKGPPSSDAVIEEKLRMEFEEKYVGCKIFADEYLPEAMTDASLNKTFIETKTHVNPNKYYPIEKLSIPKFGGDPKEYISFRNMFDKTVGEADISAIFKFSHLKSYLVGEPLSLIGNLMLTDSNYDLALSLLTARYSNRRVIAGNHIEELYNAPKAFISDGSSIRKLLNIIVESIGALSNLSYAVDQWDPIILHLLQKKLDQPLRSQWELLVDTTEDPTVTEFTTFLTKYCKSATVCQEITKPVTKVYKPGKTTTLFSNHHAGKATPEQLEKKTFTCQVCKSQPGHLLIHCPLFKEKTPTERHQIIKDLGRCFNCFSAHMASECKNPRKCAECGKKHHSLVHLPNAVETVTSAHITVAASETKGLRTSVLLATAAVIIQSENGETIKVRALLDSASQSSFITERCVKCLGLTRGKCDITVQALSGTQVPMVRGRANVNVHPVDCDSPHFNVDVLILQRITGSVPSERMWEKAWPHTGGLKLADPEYAQALPIDLLLGADVFPYLILGDKKEGDVGQPIALSTVFGWVLMGKVSTAPKSKIVTLCATTDSIDRTLQRFLDIEDIPTAVKSNIGDAECEEIYRSSTTRQPDGRYVVHLPFTQYPPFLGKSKDVGLNRLRQLENRFKKSSELHSDYNNAMKDYLDSGHMSRVTVNLGKEENAYYIPHQAVLRPKSTTTKMRIVFDASAKTTTGCSLNDKLFCGKKLQQDLPAIILRFRLHPVVFTADIKQMFRQVVVTEEHRPYQRLLYRFSLDVPVEEFQMNTLTFGQKSSPFLAIRTLHQLVEDEAANDKHVQKVVLHDLYVDDVVTGAETEDAAIELQKKLINVFSRGKFELRKWSSNSNHLLQQVPPEHRQSQPVTFAEHGSEYTKVLGLNWDPINDSLSYQYQPNPVKYSKRAVLSEIARIYDPLGLLSPVTTDLKKLMKYLWLMEVSWDEPLPEDAAAAWLKYHQELPVLTTLRINRHVTHPYATYELHGFSDSSEAAYAAAVYLRVTLENEESYCHLLMGKSRIAPAAKVSIPRLELCGAGLLARLLSFMQANMTLKFVSVTAWTDSTITLAWIKSPTAKLKTFVAN</sequence>
<dbReference type="Pfam" id="PF05380">
    <property type="entry name" value="Peptidase_A17"/>
    <property type="match status" value="1"/>
</dbReference>
<dbReference type="AlphaFoldDB" id="A0AAV0YEY5"/>
<protein>
    <recommendedName>
        <fullName evidence="3">Peptidase aspartic putative domain-containing protein</fullName>
    </recommendedName>
</protein>
<dbReference type="InterPro" id="IPR043502">
    <property type="entry name" value="DNA/RNA_pol_sf"/>
</dbReference>
<evidence type="ECO:0000313" key="2">
    <source>
        <dbReference type="Proteomes" id="UP001160148"/>
    </source>
</evidence>
<dbReference type="PANTHER" id="PTHR47331:SF1">
    <property type="entry name" value="GAG-LIKE PROTEIN"/>
    <property type="match status" value="1"/>
</dbReference>
<dbReference type="Gene3D" id="3.30.70.270">
    <property type="match status" value="1"/>
</dbReference>
<keyword evidence="2" id="KW-1185">Reference proteome</keyword>
<organism evidence="1 2">
    <name type="scientific">Macrosiphum euphorbiae</name>
    <name type="common">potato aphid</name>
    <dbReference type="NCBI Taxonomy" id="13131"/>
    <lineage>
        <taxon>Eukaryota</taxon>
        <taxon>Metazoa</taxon>
        <taxon>Ecdysozoa</taxon>
        <taxon>Arthropoda</taxon>
        <taxon>Hexapoda</taxon>
        <taxon>Insecta</taxon>
        <taxon>Pterygota</taxon>
        <taxon>Neoptera</taxon>
        <taxon>Paraneoptera</taxon>
        <taxon>Hemiptera</taxon>
        <taxon>Sternorrhyncha</taxon>
        <taxon>Aphidomorpha</taxon>
        <taxon>Aphidoidea</taxon>
        <taxon>Aphididae</taxon>
        <taxon>Macrosiphini</taxon>
        <taxon>Macrosiphum</taxon>
    </lineage>
</organism>
<proteinExistence type="predicted"/>
<dbReference type="CDD" id="cd01644">
    <property type="entry name" value="RT_pepA17"/>
    <property type="match status" value="1"/>
</dbReference>
<reference evidence="1 2" key="1">
    <citation type="submission" date="2023-01" db="EMBL/GenBank/DDBJ databases">
        <authorList>
            <person name="Whitehead M."/>
        </authorList>
    </citation>
    <scope>NUCLEOTIDE SEQUENCE [LARGE SCALE GENOMIC DNA]</scope>
</reference>
<evidence type="ECO:0000313" key="1">
    <source>
        <dbReference type="EMBL" id="CAI6377681.1"/>
    </source>
</evidence>
<dbReference type="Gene3D" id="3.10.10.10">
    <property type="entry name" value="HIV Type 1 Reverse Transcriptase, subunit A, domain 1"/>
    <property type="match status" value="1"/>
</dbReference>
<comment type="caution">
    <text evidence="1">The sequence shown here is derived from an EMBL/GenBank/DDBJ whole genome shotgun (WGS) entry which is preliminary data.</text>
</comment>
<dbReference type="Gene3D" id="2.40.70.10">
    <property type="entry name" value="Acid Proteases"/>
    <property type="match status" value="1"/>
</dbReference>
<accession>A0AAV0YEY5</accession>
<dbReference type="InterPro" id="IPR005312">
    <property type="entry name" value="DUF1759"/>
</dbReference>
<dbReference type="Pfam" id="PF03564">
    <property type="entry name" value="DUF1759"/>
    <property type="match status" value="1"/>
</dbReference>
<name>A0AAV0YEY5_9HEMI</name>